<dbReference type="PROSITE" id="PS50014">
    <property type="entry name" value="BROMODOMAIN_2"/>
    <property type="match status" value="1"/>
</dbReference>
<evidence type="ECO:0000259" key="4">
    <source>
        <dbReference type="PROSITE" id="PS50014"/>
    </source>
</evidence>
<evidence type="ECO:0000313" key="6">
    <source>
        <dbReference type="Proteomes" id="UP001497623"/>
    </source>
</evidence>
<dbReference type="EMBL" id="CAXKWB010005136">
    <property type="protein sequence ID" value="CAL4076910.1"/>
    <property type="molecule type" value="Genomic_DNA"/>
</dbReference>
<feature type="compositionally biased region" description="Polar residues" evidence="3">
    <location>
        <begin position="396"/>
        <end position="408"/>
    </location>
</feature>
<dbReference type="Proteomes" id="UP001497623">
    <property type="component" value="Unassembled WGS sequence"/>
</dbReference>
<feature type="compositionally biased region" description="Basic and acidic residues" evidence="3">
    <location>
        <begin position="727"/>
        <end position="759"/>
    </location>
</feature>
<dbReference type="InterPro" id="IPR037966">
    <property type="entry name" value="Brd8_Bromo_dom"/>
</dbReference>
<feature type="compositionally biased region" description="Basic and acidic residues" evidence="3">
    <location>
        <begin position="776"/>
        <end position="789"/>
    </location>
</feature>
<comment type="caution">
    <text evidence="5">The sequence shown here is derived from an EMBL/GenBank/DDBJ whole genome shotgun (WGS) entry which is preliminary data.</text>
</comment>
<dbReference type="InterPro" id="IPR001487">
    <property type="entry name" value="Bromodomain"/>
</dbReference>
<keyword evidence="1 2" id="KW-0103">Bromodomain</keyword>
<feature type="compositionally biased region" description="Basic and acidic residues" evidence="3">
    <location>
        <begin position="1079"/>
        <end position="1115"/>
    </location>
</feature>
<feature type="domain" description="Bromo" evidence="4">
    <location>
        <begin position="1202"/>
        <end position="1272"/>
    </location>
</feature>
<feature type="compositionally biased region" description="Basic and acidic residues" evidence="3">
    <location>
        <begin position="980"/>
        <end position="991"/>
    </location>
</feature>
<feature type="region of interest" description="Disordered" evidence="3">
    <location>
        <begin position="1050"/>
        <end position="1119"/>
    </location>
</feature>
<accession>A0AAV2QAT5</accession>
<feature type="compositionally biased region" description="Low complexity" evidence="3">
    <location>
        <begin position="914"/>
        <end position="924"/>
    </location>
</feature>
<feature type="compositionally biased region" description="Basic and acidic residues" evidence="3">
    <location>
        <begin position="949"/>
        <end position="966"/>
    </location>
</feature>
<feature type="compositionally biased region" description="Basic and acidic residues" evidence="3">
    <location>
        <begin position="541"/>
        <end position="560"/>
    </location>
</feature>
<feature type="compositionally biased region" description="Basic and acidic residues" evidence="3">
    <location>
        <begin position="569"/>
        <end position="610"/>
    </location>
</feature>
<feature type="compositionally biased region" description="Basic and acidic residues" evidence="3">
    <location>
        <begin position="443"/>
        <end position="501"/>
    </location>
</feature>
<dbReference type="PANTHER" id="PTHR15398:SF4">
    <property type="entry name" value="BROMODOMAIN-CONTAINING PROTEIN 8 ISOFORM X1"/>
    <property type="match status" value="1"/>
</dbReference>
<dbReference type="SMART" id="SM00297">
    <property type="entry name" value="BROMO"/>
    <property type="match status" value="1"/>
</dbReference>
<keyword evidence="6" id="KW-1185">Reference proteome</keyword>
<dbReference type="CDD" id="cd05507">
    <property type="entry name" value="Bromo_brd8_like"/>
    <property type="match status" value="1"/>
</dbReference>
<feature type="compositionally biased region" description="Basic and acidic residues" evidence="3">
    <location>
        <begin position="508"/>
        <end position="526"/>
    </location>
</feature>
<reference evidence="5 6" key="1">
    <citation type="submission" date="2024-05" db="EMBL/GenBank/DDBJ databases">
        <authorList>
            <person name="Wallberg A."/>
        </authorList>
    </citation>
    <scope>NUCLEOTIDE SEQUENCE [LARGE SCALE GENOMIC DNA]</scope>
</reference>
<sequence>MKNEKVAVSRTIKTLTTETNRPLDWYSTKNCALMYAKLLEKVDTPKRKRERGEPTNTNTVETPGEIVTKMLAKQRTEELRVLEAQSRTSYNHLRQQIQHLEAGMLDHTLDAEWEAFIRERKEEEEKERLHREWLKQREEKIHAIQKALKHQIPKEQMFKMSIHSVKRSSSSRRPMVCVTNSRDTRKHKFSDTNTAVLCSRQLSKVTPSIKKNQTTVTSDRITSTGWLFKIILNQNCHSITGKTLYTDFREYSFNLASARGRVGLSPNVSSALQNLVSSAISGTDATHKDHRQSTSTSPGSAAPTLSRLLELPPRPPGDPMPSITDLPPTHAETMAQVHKGSPPELKKPKLDIEALAAEAAESLLSDSLLNDLDDHLDDEEMDEEEEGKKEEELSSVSITPPETVSQEGGKTREHKGLEIREKDDLQKCSEGSSPETDTDVPLEEDKKGEETEQVGYKREEEEEEKEKGVEEKKNSSDTQHVEQESIDKEKENLKEREEFYKMKNAVVEVKDIMKDKKMENMIKKSESYNCNEKSNTTLNETNKETKNELENNNLDKEQKGQKYNVQSTEKSKDENLNKAENVEKRNTEKVSRKIDGSHKKKSKDREDERNKYKRNDKKKDKRSDKEHRKSKKNKKYKHKDKTESEKDESEKESKDKEKRSDKEKSKDRKGEKEKNKAKEKHKESRSERDRHKDKKDVEKGDKYKKGSKNDKDELSVEKKTDKHKSKHDNEKFKIKEGDNISKAESDKEKDIEECHDRLKERKSKSKRTADFQGEIGKNEKLDETKKKVENIANFNEGEKESKKLELQDNNQSDKLCEKKLEKDLSILDDNTIDTTLVVKTEIVESSLSVSYADKVKTNKKNIETNIAEDQMDAKENNKELEKNKVLTAEINLDPKNIEEQKSFSMDEDIESKENNFNVSNTNNTENEKYKSNKIQNTEQNASKVVDGNNKPENEDKQNRSSEDKGKLNSNQEKAASGGDMPDKLDDMNLKERIKKISNGGFGNADVFPAEDSSMEDSEQNEDIKDMNEDYLDSSKNRKEREVVFDKIIKMSSKEESKRNIEIKQEKSEIDANSLNISDSLKKEDDEVYENKNKKDEKEKKNHLEDLLSKMDDEDKKKKKRVDMEDEYINEDSRDVMSEEDMVHARGGKRKSSGSDLFAVASPFVPESNPCSPASTYYGDENDAEKAYRAWKKPIMILWNEIAAHKYASVFLRPITDEQAPGYHDVIHRPMDLKTIKARIENGTITNTSEFQRDIMLMFLNATMYNTSDHNVHQMASRMMKDTVASIESLSVGQLLERYCRVALRPPHNETRQNAGTKGQPESKFSRS</sequence>
<feature type="compositionally biased region" description="Low complexity" evidence="3">
    <location>
        <begin position="293"/>
        <end position="311"/>
    </location>
</feature>
<name>A0AAV2QAT5_MEGNR</name>
<dbReference type="Gene3D" id="1.20.920.10">
    <property type="entry name" value="Bromodomain-like"/>
    <property type="match status" value="1"/>
</dbReference>
<dbReference type="PANTHER" id="PTHR15398">
    <property type="entry name" value="BROMODOMAIN-CONTAINING PROTEIN 8"/>
    <property type="match status" value="1"/>
</dbReference>
<dbReference type="InterPro" id="IPR036427">
    <property type="entry name" value="Bromodomain-like_sf"/>
</dbReference>
<feature type="compositionally biased region" description="Basic and acidic residues" evidence="3">
    <location>
        <begin position="1050"/>
        <end position="1069"/>
    </location>
</feature>
<evidence type="ECO:0000256" key="3">
    <source>
        <dbReference type="SAM" id="MobiDB-lite"/>
    </source>
</evidence>
<dbReference type="Pfam" id="PF00439">
    <property type="entry name" value="Bromodomain"/>
    <property type="match status" value="1"/>
</dbReference>
<dbReference type="GO" id="GO:0035267">
    <property type="term" value="C:NuA4 histone acetyltransferase complex"/>
    <property type="evidence" value="ECO:0007669"/>
    <property type="project" value="TreeGrafter"/>
</dbReference>
<feature type="compositionally biased region" description="Basic and acidic residues" evidence="3">
    <location>
        <begin position="617"/>
        <end position="627"/>
    </location>
</feature>
<feature type="compositionally biased region" description="Low complexity" evidence="3">
    <location>
        <begin position="531"/>
        <end position="540"/>
    </location>
</feature>
<evidence type="ECO:0000256" key="1">
    <source>
        <dbReference type="ARBA" id="ARBA00023117"/>
    </source>
</evidence>
<gene>
    <name evidence="5" type="ORF">MNOR_LOCUS10277</name>
</gene>
<feature type="region of interest" description="Disordered" evidence="3">
    <location>
        <begin position="282"/>
        <end position="328"/>
    </location>
</feature>
<proteinExistence type="predicted"/>
<feature type="compositionally biased region" description="Basic and acidic residues" evidence="3">
    <location>
        <begin position="1021"/>
        <end position="1036"/>
    </location>
</feature>
<organism evidence="5 6">
    <name type="scientific">Meganyctiphanes norvegica</name>
    <name type="common">Northern krill</name>
    <name type="synonym">Thysanopoda norvegica</name>
    <dbReference type="NCBI Taxonomy" id="48144"/>
    <lineage>
        <taxon>Eukaryota</taxon>
        <taxon>Metazoa</taxon>
        <taxon>Ecdysozoa</taxon>
        <taxon>Arthropoda</taxon>
        <taxon>Crustacea</taxon>
        <taxon>Multicrustacea</taxon>
        <taxon>Malacostraca</taxon>
        <taxon>Eumalacostraca</taxon>
        <taxon>Eucarida</taxon>
        <taxon>Euphausiacea</taxon>
        <taxon>Euphausiidae</taxon>
        <taxon>Meganyctiphanes</taxon>
    </lineage>
</organism>
<feature type="region of interest" description="Disordered" evidence="3">
    <location>
        <begin position="377"/>
        <end position="812"/>
    </location>
</feature>
<feature type="region of interest" description="Disordered" evidence="3">
    <location>
        <begin position="1305"/>
        <end position="1327"/>
    </location>
</feature>
<feature type="compositionally biased region" description="Basic and acidic residues" evidence="3">
    <location>
        <begin position="796"/>
        <end position="806"/>
    </location>
</feature>
<feature type="region of interest" description="Disordered" evidence="3">
    <location>
        <begin position="888"/>
        <end position="1036"/>
    </location>
</feature>
<feature type="compositionally biased region" description="Basic residues" evidence="3">
    <location>
        <begin position="628"/>
        <end position="639"/>
    </location>
</feature>
<dbReference type="SUPFAM" id="SSF47370">
    <property type="entry name" value="Bromodomain"/>
    <property type="match status" value="1"/>
</dbReference>
<dbReference type="PRINTS" id="PR00503">
    <property type="entry name" value="BROMODOMAIN"/>
</dbReference>
<protein>
    <recommendedName>
        <fullName evidence="4">Bromo domain-containing protein</fullName>
    </recommendedName>
</protein>
<feature type="compositionally biased region" description="Basic and acidic residues" evidence="3">
    <location>
        <begin position="640"/>
        <end position="720"/>
    </location>
</feature>
<feature type="non-terminal residue" evidence="5">
    <location>
        <position position="1327"/>
    </location>
</feature>
<evidence type="ECO:0000313" key="5">
    <source>
        <dbReference type="EMBL" id="CAL4076910.1"/>
    </source>
</evidence>
<evidence type="ECO:0000256" key="2">
    <source>
        <dbReference type="PROSITE-ProRule" id="PRU00035"/>
    </source>
</evidence>
<feature type="compositionally biased region" description="Polar residues" evidence="3">
    <location>
        <begin position="932"/>
        <end position="942"/>
    </location>
</feature>
<feature type="compositionally biased region" description="Basic and acidic residues" evidence="3">
    <location>
        <begin position="409"/>
        <end position="427"/>
    </location>
</feature>